<feature type="domain" description="DUF7716" evidence="1">
    <location>
        <begin position="8"/>
        <end position="109"/>
    </location>
</feature>
<dbReference type="EMBL" id="CDMW01000001">
    <property type="protein sequence ID" value="CEL90805.1"/>
    <property type="molecule type" value="Genomic_DNA"/>
</dbReference>
<evidence type="ECO:0000313" key="2">
    <source>
        <dbReference type="EMBL" id="CEL90805.1"/>
    </source>
</evidence>
<dbReference type="Proteomes" id="UP000183504">
    <property type="component" value="Unassembled WGS sequence"/>
</dbReference>
<reference evidence="2 3" key="1">
    <citation type="submission" date="2015-01" db="EMBL/GenBank/DDBJ databases">
        <authorList>
            <person name="Pelicic Vladimir"/>
        </authorList>
    </citation>
    <scope>NUCLEOTIDE SEQUENCE [LARGE SCALE GENOMIC DNA]</scope>
    <source>
        <strain evidence="2 3">2908</strain>
    </source>
</reference>
<name>A0A0B7GPV8_STRSA</name>
<accession>A0A0B7GPV8</accession>
<dbReference type="RefSeq" id="WP_072074341.1">
    <property type="nucleotide sequence ID" value="NZ_CDMW01000001.1"/>
</dbReference>
<dbReference type="InterPro" id="IPR056133">
    <property type="entry name" value="DUF7716"/>
</dbReference>
<organism evidence="2 3">
    <name type="scientific">Streptococcus sanguinis</name>
    <dbReference type="NCBI Taxonomy" id="1305"/>
    <lineage>
        <taxon>Bacteria</taxon>
        <taxon>Bacillati</taxon>
        <taxon>Bacillota</taxon>
        <taxon>Bacilli</taxon>
        <taxon>Lactobacillales</taxon>
        <taxon>Streptococcaceae</taxon>
        <taxon>Streptococcus</taxon>
    </lineage>
</organism>
<evidence type="ECO:0000313" key="3">
    <source>
        <dbReference type="Proteomes" id="UP000183504"/>
    </source>
</evidence>
<protein>
    <recommendedName>
        <fullName evidence="1">DUF7716 domain-containing protein</fullName>
    </recommendedName>
</protein>
<evidence type="ECO:0000259" key="1">
    <source>
        <dbReference type="Pfam" id="PF24832"/>
    </source>
</evidence>
<dbReference type="AlphaFoldDB" id="A0A0B7GPV8"/>
<sequence length="115" mass="13695">MKKNQTYDLKDIMEAVKSEELDDDFCLYAKENGELNFQESYLLADYPQVVDNKDVYPRQVREQELELIYYGEDFADVLLSVMEQKAEATDQECLQALLYYYEHDDFMDFDKNTVL</sequence>
<gene>
    <name evidence="2" type="ORF">SSV_1513</name>
</gene>
<dbReference type="Pfam" id="PF24832">
    <property type="entry name" value="DUF7716"/>
    <property type="match status" value="1"/>
</dbReference>
<proteinExistence type="predicted"/>